<dbReference type="PANTHER" id="PTHR42695">
    <property type="entry name" value="GLUTAMINE AMIDOTRANSFERASE YLR126C-RELATED"/>
    <property type="match status" value="1"/>
</dbReference>
<dbReference type="PANTHER" id="PTHR42695:SF5">
    <property type="entry name" value="GLUTAMINE AMIDOTRANSFERASE YLR126C-RELATED"/>
    <property type="match status" value="1"/>
</dbReference>
<comment type="caution">
    <text evidence="2">The sequence shown here is derived from an EMBL/GenBank/DDBJ whole genome shotgun (WGS) entry which is preliminary data.</text>
</comment>
<dbReference type="AlphaFoldDB" id="A0A1X0AS40"/>
<evidence type="ECO:0000313" key="2">
    <source>
        <dbReference type="EMBL" id="ORA32486.1"/>
    </source>
</evidence>
<dbReference type="PROSITE" id="PS51273">
    <property type="entry name" value="GATASE_TYPE_1"/>
    <property type="match status" value="1"/>
</dbReference>
<dbReference type="STRING" id="1927124.BST13_22335"/>
<protein>
    <submittedName>
        <fullName evidence="2">Glutamine amidotransferase</fullName>
    </submittedName>
</protein>
<proteinExistence type="predicted"/>
<keyword evidence="2" id="KW-0315">Glutamine amidotransferase</keyword>
<dbReference type="Pfam" id="PF00117">
    <property type="entry name" value="GATase"/>
    <property type="match status" value="1"/>
</dbReference>
<sequence length="243" mass="26715">MCGVTSRVLFIRVDPTAPEAMLGEAFSECGFEIHTFDVVPADRLDSPVADVQFPDLTRYDVVVVLGARWSVYDESLRASWMGTLMTQLTEAADAGVGLFGVCFGGQLLAQTFGGSVSRSDSPEIGWYEVSTDDPELIPPGPWFEWHIDRWTVPPGATEIARNGNASQGFVLGRALALQFHPELDETVLEYWLADDRDGQAGKVGRTHDELRVETKELSDDAAQRVRALVRNYLTRVVGATPQP</sequence>
<feature type="domain" description="Glutamine amidotransferase" evidence="1">
    <location>
        <begin position="55"/>
        <end position="186"/>
    </location>
</feature>
<keyword evidence="2" id="KW-0808">Transferase</keyword>
<dbReference type="Proteomes" id="UP000192448">
    <property type="component" value="Unassembled WGS sequence"/>
</dbReference>
<evidence type="ECO:0000259" key="1">
    <source>
        <dbReference type="Pfam" id="PF00117"/>
    </source>
</evidence>
<accession>A0A1X0AS40</accession>
<dbReference type="SUPFAM" id="SSF52317">
    <property type="entry name" value="Class I glutamine amidotransferase-like"/>
    <property type="match status" value="1"/>
</dbReference>
<organism evidence="2 3">
    <name type="scientific">Mycobacterium aquaticum</name>
    <dbReference type="NCBI Taxonomy" id="1927124"/>
    <lineage>
        <taxon>Bacteria</taxon>
        <taxon>Bacillati</taxon>
        <taxon>Actinomycetota</taxon>
        <taxon>Actinomycetes</taxon>
        <taxon>Mycobacteriales</taxon>
        <taxon>Mycobacteriaceae</taxon>
        <taxon>Mycobacterium</taxon>
    </lineage>
</organism>
<dbReference type="CDD" id="cd01741">
    <property type="entry name" value="GATase1_1"/>
    <property type="match status" value="1"/>
</dbReference>
<keyword evidence="3" id="KW-1185">Reference proteome</keyword>
<dbReference type="GO" id="GO:0005829">
    <property type="term" value="C:cytosol"/>
    <property type="evidence" value="ECO:0007669"/>
    <property type="project" value="TreeGrafter"/>
</dbReference>
<evidence type="ECO:0000313" key="3">
    <source>
        <dbReference type="Proteomes" id="UP000192448"/>
    </source>
</evidence>
<dbReference type="EMBL" id="MVHF01000025">
    <property type="protein sequence ID" value="ORA32486.1"/>
    <property type="molecule type" value="Genomic_DNA"/>
</dbReference>
<dbReference type="Gene3D" id="3.40.50.880">
    <property type="match status" value="1"/>
</dbReference>
<dbReference type="InterPro" id="IPR029062">
    <property type="entry name" value="Class_I_gatase-like"/>
</dbReference>
<name>A0A1X0AS40_9MYCO</name>
<reference evidence="2 3" key="1">
    <citation type="submission" date="2017-02" db="EMBL/GenBank/DDBJ databases">
        <title>The new phylogeny of genus Mycobacterium.</title>
        <authorList>
            <person name="Tortoli E."/>
            <person name="Trovato A."/>
            <person name="Cirillo D.M."/>
        </authorList>
    </citation>
    <scope>NUCLEOTIDE SEQUENCE [LARGE SCALE GENOMIC DNA]</scope>
    <source>
        <strain evidence="2 3">RW6</strain>
    </source>
</reference>
<dbReference type="InterPro" id="IPR017926">
    <property type="entry name" value="GATASE"/>
</dbReference>
<dbReference type="GO" id="GO:0016740">
    <property type="term" value="F:transferase activity"/>
    <property type="evidence" value="ECO:0007669"/>
    <property type="project" value="UniProtKB-KW"/>
</dbReference>
<gene>
    <name evidence="2" type="ORF">BST13_22335</name>
</gene>
<dbReference type="InterPro" id="IPR044992">
    <property type="entry name" value="ChyE-like"/>
</dbReference>